<dbReference type="PROSITE" id="PS00409">
    <property type="entry name" value="PROKAR_NTER_METHYL"/>
    <property type="match status" value="1"/>
</dbReference>
<keyword evidence="3" id="KW-1185">Reference proteome</keyword>
<reference evidence="2 3" key="1">
    <citation type="submission" date="2019-02" db="EMBL/GenBank/DDBJ databases">
        <title>Deep-cultivation of Planctomycetes and their phenomic and genomic characterization uncovers novel biology.</title>
        <authorList>
            <person name="Wiegand S."/>
            <person name="Jogler M."/>
            <person name="Boedeker C."/>
            <person name="Pinto D."/>
            <person name="Vollmers J."/>
            <person name="Rivas-Marin E."/>
            <person name="Kohn T."/>
            <person name="Peeters S.H."/>
            <person name="Heuer A."/>
            <person name="Rast P."/>
            <person name="Oberbeckmann S."/>
            <person name="Bunk B."/>
            <person name="Jeske O."/>
            <person name="Meyerdierks A."/>
            <person name="Storesund J.E."/>
            <person name="Kallscheuer N."/>
            <person name="Luecker S."/>
            <person name="Lage O.M."/>
            <person name="Pohl T."/>
            <person name="Merkel B.J."/>
            <person name="Hornburger P."/>
            <person name="Mueller R.-W."/>
            <person name="Bruemmer F."/>
            <person name="Labrenz M."/>
            <person name="Spormann A.M."/>
            <person name="Op Den Camp H."/>
            <person name="Overmann J."/>
            <person name="Amann R."/>
            <person name="Jetten M.S.M."/>
            <person name="Mascher T."/>
            <person name="Medema M.H."/>
            <person name="Devos D.P."/>
            <person name="Kaster A.-K."/>
            <person name="Ovreas L."/>
            <person name="Rohde M."/>
            <person name="Galperin M.Y."/>
            <person name="Jogler C."/>
        </authorList>
    </citation>
    <scope>NUCLEOTIDE SEQUENCE [LARGE SCALE GENOMIC DNA]</scope>
    <source>
        <strain evidence="2 3">Mal64</strain>
    </source>
</reference>
<dbReference type="Proteomes" id="UP000315440">
    <property type="component" value="Unassembled WGS sequence"/>
</dbReference>
<evidence type="ECO:0000256" key="1">
    <source>
        <dbReference type="SAM" id="Phobius"/>
    </source>
</evidence>
<dbReference type="AlphaFoldDB" id="A0A5C5ZR05"/>
<comment type="caution">
    <text evidence="2">The sequence shown here is derived from an EMBL/GenBank/DDBJ whole genome shotgun (WGS) entry which is preliminary data.</text>
</comment>
<sequence length="176" mass="19421">MFLQRAPLRAQGVSCPQRRPIPRTPLSVSMHRRPPNRTGFSLIEVVAATALVGGTLVATLELLQSGMLLSKELDRQRAMVTLAVSTMEAQMVEAASDWTEGTFTGDYATEGYPEVRYTAIRSDSAGYHGIPDRLMVLAVYVYHDENGNNSMDSNERQLMLATQVAKLFTYENAVHG</sequence>
<keyword evidence="1" id="KW-1133">Transmembrane helix</keyword>
<evidence type="ECO:0000313" key="3">
    <source>
        <dbReference type="Proteomes" id="UP000315440"/>
    </source>
</evidence>
<dbReference type="EMBL" id="SJPQ01000001">
    <property type="protein sequence ID" value="TWT89919.1"/>
    <property type="molecule type" value="Genomic_DNA"/>
</dbReference>
<name>A0A5C5ZR05_9BACT</name>
<gene>
    <name evidence="2" type="ORF">Mal64_03010</name>
</gene>
<evidence type="ECO:0000313" key="2">
    <source>
        <dbReference type="EMBL" id="TWT89919.1"/>
    </source>
</evidence>
<accession>A0A5C5ZR05</accession>
<organism evidence="2 3">
    <name type="scientific">Pseudobythopirellula maris</name>
    <dbReference type="NCBI Taxonomy" id="2527991"/>
    <lineage>
        <taxon>Bacteria</taxon>
        <taxon>Pseudomonadati</taxon>
        <taxon>Planctomycetota</taxon>
        <taxon>Planctomycetia</taxon>
        <taxon>Pirellulales</taxon>
        <taxon>Lacipirellulaceae</taxon>
        <taxon>Pseudobythopirellula</taxon>
    </lineage>
</organism>
<keyword evidence="1" id="KW-0812">Transmembrane</keyword>
<keyword evidence="1" id="KW-0472">Membrane</keyword>
<dbReference type="InterPro" id="IPR012902">
    <property type="entry name" value="N_methyl_site"/>
</dbReference>
<proteinExistence type="predicted"/>
<feature type="transmembrane region" description="Helical" evidence="1">
    <location>
        <begin position="40"/>
        <end position="63"/>
    </location>
</feature>
<evidence type="ECO:0008006" key="4">
    <source>
        <dbReference type="Google" id="ProtNLM"/>
    </source>
</evidence>
<protein>
    <recommendedName>
        <fullName evidence="4">Prepilin-type N-terminal cleavage/methylation domain-containing protein</fullName>
    </recommendedName>
</protein>